<dbReference type="InterPro" id="IPR021799">
    <property type="entry name" value="PIN-like_prokaryotic"/>
</dbReference>
<proteinExistence type="predicted"/>
<evidence type="ECO:0000313" key="1">
    <source>
        <dbReference type="EMBL" id="MEA5391856.1"/>
    </source>
</evidence>
<sequence length="155" mass="16395">MAQVNGIGWLRELFGTVLLPATVADEVLTGRFTAQEALITAAIKAGWLTITPDPQQGPELPDLDEGEAASIRLALSRPGPVLLLIDERAGRAVAQELGLKVAGTAAVIGMARLRGLIPSARAVFGELHRSDFRIAPAVITTVLKRCGEIDDDYAS</sequence>
<dbReference type="Pfam" id="PF11848">
    <property type="entry name" value="DUF3368"/>
    <property type="match status" value="1"/>
</dbReference>
<dbReference type="PANTHER" id="PTHR39550:SF1">
    <property type="entry name" value="SLL0658 PROTEIN"/>
    <property type="match status" value="1"/>
</dbReference>
<dbReference type="RefSeq" id="WP_323305838.1">
    <property type="nucleotide sequence ID" value="NZ_JAYGHX010000006.1"/>
</dbReference>
<protein>
    <submittedName>
        <fullName evidence="1">DUF3368 domain-containing protein</fullName>
    </submittedName>
</protein>
<reference evidence="1 2" key="1">
    <citation type="submission" date="2023-12" db="EMBL/GenBank/DDBJ databases">
        <title>Baltic Sea Cyanobacteria.</title>
        <authorList>
            <person name="Delbaje E."/>
            <person name="Fewer D.P."/>
            <person name="Shishido T.K."/>
        </authorList>
    </citation>
    <scope>NUCLEOTIDE SEQUENCE [LARGE SCALE GENOMIC DNA]</scope>
    <source>
        <strain evidence="1 2">UHCC 0139</strain>
    </source>
</reference>
<evidence type="ECO:0000313" key="2">
    <source>
        <dbReference type="Proteomes" id="UP001304461"/>
    </source>
</evidence>
<accession>A0ABU5RVQ9</accession>
<dbReference type="Proteomes" id="UP001304461">
    <property type="component" value="Unassembled WGS sequence"/>
</dbReference>
<organism evidence="1 2">
    <name type="scientific">Cyanobium gracile UHCC 0139</name>
    <dbReference type="NCBI Taxonomy" id="3110308"/>
    <lineage>
        <taxon>Bacteria</taxon>
        <taxon>Bacillati</taxon>
        <taxon>Cyanobacteriota</taxon>
        <taxon>Cyanophyceae</taxon>
        <taxon>Synechococcales</taxon>
        <taxon>Prochlorococcaceae</taxon>
        <taxon>Cyanobium</taxon>
    </lineage>
</organism>
<dbReference type="EMBL" id="JAYGHX010000006">
    <property type="protein sequence ID" value="MEA5391856.1"/>
    <property type="molecule type" value="Genomic_DNA"/>
</dbReference>
<dbReference type="PANTHER" id="PTHR39550">
    <property type="entry name" value="SLL0658 PROTEIN"/>
    <property type="match status" value="1"/>
</dbReference>
<gene>
    <name evidence="1" type="ORF">VB738_11370</name>
</gene>
<comment type="caution">
    <text evidence="1">The sequence shown here is derived from an EMBL/GenBank/DDBJ whole genome shotgun (WGS) entry which is preliminary data.</text>
</comment>
<name>A0ABU5RVQ9_9CYAN</name>
<keyword evidence="2" id="KW-1185">Reference proteome</keyword>